<dbReference type="InterPro" id="IPR027417">
    <property type="entry name" value="P-loop_NTPase"/>
</dbReference>
<keyword evidence="3" id="KW-1185">Reference proteome</keyword>
<dbReference type="PANTHER" id="PTHR34301:SF8">
    <property type="entry name" value="ATPASE DOMAIN-CONTAINING PROTEIN"/>
    <property type="match status" value="1"/>
</dbReference>
<proteinExistence type="predicted"/>
<dbReference type="EMBL" id="JAQPOK010000097">
    <property type="protein sequence ID" value="MDJ1179905.1"/>
    <property type="molecule type" value="Genomic_DNA"/>
</dbReference>
<evidence type="ECO:0000313" key="3">
    <source>
        <dbReference type="Proteomes" id="UP001231370"/>
    </source>
</evidence>
<protein>
    <submittedName>
        <fullName evidence="2">AAA-like domain-containing protein</fullName>
    </submittedName>
</protein>
<dbReference type="Pfam" id="PF14516">
    <property type="entry name" value="AAA_35"/>
    <property type="match status" value="1"/>
</dbReference>
<accession>A0ABT7BL58</accession>
<dbReference type="SUPFAM" id="SSF53300">
    <property type="entry name" value="vWA-like"/>
    <property type="match status" value="1"/>
</dbReference>
<evidence type="ECO:0000259" key="1">
    <source>
        <dbReference type="PROSITE" id="PS50234"/>
    </source>
</evidence>
<name>A0ABT7BL58_9CYAN</name>
<dbReference type="Gene3D" id="3.40.50.300">
    <property type="entry name" value="P-loop containing nucleotide triphosphate hydrolases"/>
    <property type="match status" value="1"/>
</dbReference>
<comment type="caution">
    <text evidence="2">The sequence shown here is derived from an EMBL/GenBank/DDBJ whole genome shotgun (WGS) entry which is preliminary data.</text>
</comment>
<reference evidence="2 3" key="1">
    <citation type="submission" date="2023-01" db="EMBL/GenBank/DDBJ databases">
        <title>Novel diversity within Roseofilum (Cyanobacteria; Desertifilaceae) from marine benthic mats with descriptions of four novel species.</title>
        <authorList>
            <person name="Wang Y."/>
            <person name="Berthold D.E."/>
            <person name="Hu J."/>
            <person name="Lefler F.W."/>
            <person name="Laughinghouse H.D. IV."/>
        </authorList>
    </citation>
    <scope>NUCLEOTIDE SEQUENCE [LARGE SCALE GENOMIC DNA]</scope>
    <source>
        <strain evidence="2 3">BLCC-M91</strain>
    </source>
</reference>
<dbReference type="PANTHER" id="PTHR34301">
    <property type="entry name" value="DNA-BINDING PROTEIN-RELATED"/>
    <property type="match status" value="1"/>
</dbReference>
<dbReference type="Gene3D" id="3.40.50.410">
    <property type="entry name" value="von Willebrand factor, type A domain"/>
    <property type="match status" value="1"/>
</dbReference>
<dbReference type="Proteomes" id="UP001231370">
    <property type="component" value="Unassembled WGS sequence"/>
</dbReference>
<dbReference type="InterPro" id="IPR036465">
    <property type="entry name" value="vWFA_dom_sf"/>
</dbReference>
<evidence type="ECO:0000313" key="2">
    <source>
        <dbReference type="EMBL" id="MDJ1179905.1"/>
    </source>
</evidence>
<gene>
    <name evidence="2" type="ORF">PJF56_13620</name>
</gene>
<dbReference type="PROSITE" id="PS50234">
    <property type="entry name" value="VWFA"/>
    <property type="match status" value="1"/>
</dbReference>
<dbReference type="SUPFAM" id="SSF52540">
    <property type="entry name" value="P-loop containing nucleoside triphosphate hydrolases"/>
    <property type="match status" value="1"/>
</dbReference>
<sequence length="627" mass="71539">MSQYFQGAKGGALSLEALTYIQRLADWALYKILTQETTQQCCFILAARQSGKTSLMIRIADKLQQDAGYHCVTMNLQGFGSTINEASLCQSLLWEIAATFPAPEARLLTQNIEQRSQEMANYPSALQFRESLKYLMQYLRKKGTEKLIIFLDEIQSLISWKLQNSFLGLLRALGQEETLKSVKFVLLGVAKPTDILTDPAVAFNTAKGIELGRLDEGDCSALIQGLSELNCDPKRLFAEILIWTGGKPFLTQVVCNLCIEELNITGDEDIPTALQDLLEQKLINNWRSHDPLSHFQEIERWFRNGYTTVEERIHALELYKQLLTSANEIYFDGGREEQINLIVSGLAAKSENYINVSNRLYHNIFNDIWVQETQNFISNFISGEKENPMLNREVFILVDQSSSMTKKDRGKQKSRWELMPEALQGDIDLLLKDQGGGKKICEYVTLYLFSRERVGRKFKIPPNKLGSNIFEENFPNGNTFVVPTLEACLNTWKEGSRREGKKAFIIIYTDGMLDDRDEFAALLQKTCKELTDETELKVLLLGMGEDVNNVVEDFLDLDFNVRKANKDKDGNPCNIFIFDLVKEIDDILDPLGRKLGDDPDGLESIPKWVKERHSDWYQKYVDLIQMS</sequence>
<organism evidence="2 3">
    <name type="scientific">Roseofilum halophilum BLCC-M91</name>
    <dbReference type="NCBI Taxonomy" id="3022259"/>
    <lineage>
        <taxon>Bacteria</taxon>
        <taxon>Bacillati</taxon>
        <taxon>Cyanobacteriota</taxon>
        <taxon>Cyanophyceae</taxon>
        <taxon>Desertifilales</taxon>
        <taxon>Desertifilaceae</taxon>
        <taxon>Roseofilum</taxon>
        <taxon>Roseofilum halophilum</taxon>
    </lineage>
</organism>
<dbReference type="InterPro" id="IPR002035">
    <property type="entry name" value="VWF_A"/>
</dbReference>
<feature type="domain" description="VWFA" evidence="1">
    <location>
        <begin position="393"/>
        <end position="591"/>
    </location>
</feature>